<sequence length="83" mass="9416">MSVGKIALWDHLCKSRVVLNLGDWWPTYYRIPHLVCEYLRSCLKQIMGPIFTEWSAAANCIIAAEHYIDLNAILLSIAEVGLP</sequence>
<evidence type="ECO:0000313" key="1">
    <source>
        <dbReference type="EMBL" id="KAJ8624574.1"/>
    </source>
</evidence>
<dbReference type="EMBL" id="CM056819">
    <property type="protein sequence ID" value="KAJ8624574.1"/>
    <property type="molecule type" value="Genomic_DNA"/>
</dbReference>
<name>A0ACC2KTR1_PERAE</name>
<reference evidence="1 2" key="1">
    <citation type="journal article" date="2022" name="Hortic Res">
        <title>A haplotype resolved chromosomal level avocado genome allows analysis of novel avocado genes.</title>
        <authorList>
            <person name="Nath O."/>
            <person name="Fletcher S.J."/>
            <person name="Hayward A."/>
            <person name="Shaw L.M."/>
            <person name="Masouleh A.K."/>
            <person name="Furtado A."/>
            <person name="Henry R.J."/>
            <person name="Mitter N."/>
        </authorList>
    </citation>
    <scope>NUCLEOTIDE SEQUENCE [LARGE SCALE GENOMIC DNA]</scope>
    <source>
        <strain evidence="2">cv. Hass</strain>
    </source>
</reference>
<evidence type="ECO:0000313" key="2">
    <source>
        <dbReference type="Proteomes" id="UP001234297"/>
    </source>
</evidence>
<comment type="caution">
    <text evidence="1">The sequence shown here is derived from an EMBL/GenBank/DDBJ whole genome shotgun (WGS) entry which is preliminary data.</text>
</comment>
<gene>
    <name evidence="1" type="ORF">MRB53_033104</name>
</gene>
<dbReference type="Proteomes" id="UP001234297">
    <property type="component" value="Chromosome 11"/>
</dbReference>
<protein>
    <submittedName>
        <fullName evidence="1">Uncharacterized protein</fullName>
    </submittedName>
</protein>
<organism evidence="1 2">
    <name type="scientific">Persea americana</name>
    <name type="common">Avocado</name>
    <dbReference type="NCBI Taxonomy" id="3435"/>
    <lineage>
        <taxon>Eukaryota</taxon>
        <taxon>Viridiplantae</taxon>
        <taxon>Streptophyta</taxon>
        <taxon>Embryophyta</taxon>
        <taxon>Tracheophyta</taxon>
        <taxon>Spermatophyta</taxon>
        <taxon>Magnoliopsida</taxon>
        <taxon>Magnoliidae</taxon>
        <taxon>Laurales</taxon>
        <taxon>Lauraceae</taxon>
        <taxon>Persea</taxon>
    </lineage>
</organism>
<proteinExistence type="predicted"/>
<accession>A0ACC2KTR1</accession>
<keyword evidence="2" id="KW-1185">Reference proteome</keyword>